<dbReference type="SUPFAM" id="SSF51735">
    <property type="entry name" value="NAD(P)-binding Rossmann-fold domains"/>
    <property type="match status" value="1"/>
</dbReference>
<comment type="similarity">
    <text evidence="1">Belongs to the short-chain dehydrogenases/reductases (SDR) family.</text>
</comment>
<dbReference type="PANTHER" id="PTHR24320">
    <property type="entry name" value="RETINOL DEHYDROGENASE"/>
    <property type="match status" value="1"/>
</dbReference>
<name>A0A178ZMW7_9EURO</name>
<keyword evidence="6" id="KW-1185">Reference proteome</keyword>
<dbReference type="GO" id="GO:0016491">
    <property type="term" value="F:oxidoreductase activity"/>
    <property type="evidence" value="ECO:0007669"/>
    <property type="project" value="UniProtKB-KW"/>
</dbReference>
<dbReference type="RefSeq" id="XP_018694369.1">
    <property type="nucleotide sequence ID" value="XM_018837516.1"/>
</dbReference>
<evidence type="ECO:0000256" key="1">
    <source>
        <dbReference type="ARBA" id="ARBA00006484"/>
    </source>
</evidence>
<dbReference type="InterPro" id="IPR002347">
    <property type="entry name" value="SDR_fam"/>
</dbReference>
<dbReference type="PANTHER" id="PTHR24320:SF236">
    <property type="entry name" value="SHORT-CHAIN DEHYDROGENASE-RELATED"/>
    <property type="match status" value="1"/>
</dbReference>
<dbReference type="OrthoDB" id="191139at2759"/>
<evidence type="ECO:0000313" key="5">
    <source>
        <dbReference type="EMBL" id="OAP61002.1"/>
    </source>
</evidence>
<evidence type="ECO:0008006" key="7">
    <source>
        <dbReference type="Google" id="ProtNLM"/>
    </source>
</evidence>
<comment type="caution">
    <text evidence="5">The sequence shown here is derived from an EMBL/GenBank/DDBJ whole genome shotgun (WGS) entry which is preliminary data.</text>
</comment>
<protein>
    <recommendedName>
        <fullName evidence="7">NAD(P)-binding protein</fullName>
    </recommendedName>
</protein>
<dbReference type="InterPro" id="IPR036291">
    <property type="entry name" value="NAD(P)-bd_dom_sf"/>
</dbReference>
<dbReference type="STRING" id="1367422.A0A178ZMW7"/>
<dbReference type="PRINTS" id="PR00081">
    <property type="entry name" value="GDHRDH"/>
</dbReference>
<dbReference type="AlphaFoldDB" id="A0A178ZMW7"/>
<dbReference type="Pfam" id="PF00106">
    <property type="entry name" value="adh_short"/>
    <property type="match status" value="1"/>
</dbReference>
<dbReference type="EMBL" id="LVYI01000004">
    <property type="protein sequence ID" value="OAP61002.1"/>
    <property type="molecule type" value="Genomic_DNA"/>
</dbReference>
<dbReference type="Gene3D" id="3.40.50.720">
    <property type="entry name" value="NAD(P)-binding Rossmann-like Domain"/>
    <property type="match status" value="1"/>
</dbReference>
<evidence type="ECO:0000256" key="4">
    <source>
        <dbReference type="SAM" id="MobiDB-lite"/>
    </source>
</evidence>
<accession>A0A178ZMW7</accession>
<feature type="region of interest" description="Disordered" evidence="4">
    <location>
        <begin position="1"/>
        <end position="25"/>
    </location>
</feature>
<organism evidence="5 6">
    <name type="scientific">Fonsecaea erecta</name>
    <dbReference type="NCBI Taxonomy" id="1367422"/>
    <lineage>
        <taxon>Eukaryota</taxon>
        <taxon>Fungi</taxon>
        <taxon>Dikarya</taxon>
        <taxon>Ascomycota</taxon>
        <taxon>Pezizomycotina</taxon>
        <taxon>Eurotiomycetes</taxon>
        <taxon>Chaetothyriomycetidae</taxon>
        <taxon>Chaetothyriales</taxon>
        <taxon>Herpotrichiellaceae</taxon>
        <taxon>Fonsecaea</taxon>
    </lineage>
</organism>
<keyword evidence="2" id="KW-0521">NADP</keyword>
<keyword evidence="3" id="KW-0560">Oxidoreductase</keyword>
<sequence>MAARPSSPSHNPPHMQTNDDHETSPEASIGRVRVFIITGTTSGVGKALAGILYSKNAKVYTAARNHGRTLEANADIESQNPNSMGNLLFLKLDLEDLSSVKAAAEEFISKETRLDILWNNAAILMPPAGLKTIQGCDLQLGVNCLAPFLFTKLLTPTLLATAQVSPPGSVRVMFVASSPTYLFAPTGGVEMLRLEDAGEQDPTYMYGVSKAGNAPYALQFAKLHRERGVTAVVCREPFCYRVSWSSGSQVRSTQSGNPENLRSGLPRHISRWGQMLMRLLQYDPVYGAYTELFGGLSPESTLEKTGAWLMPRGRIGKLRPDIEEAGKSIVGGGSGIAEEF</sequence>
<evidence type="ECO:0000313" key="6">
    <source>
        <dbReference type="Proteomes" id="UP000078343"/>
    </source>
</evidence>
<proteinExistence type="inferred from homology"/>
<dbReference type="GeneID" id="30010174"/>
<evidence type="ECO:0000256" key="3">
    <source>
        <dbReference type="ARBA" id="ARBA00023002"/>
    </source>
</evidence>
<dbReference type="Proteomes" id="UP000078343">
    <property type="component" value="Unassembled WGS sequence"/>
</dbReference>
<gene>
    <name evidence="5" type="ORF">AYL99_06006</name>
</gene>
<reference evidence="5 6" key="1">
    <citation type="submission" date="2016-04" db="EMBL/GenBank/DDBJ databases">
        <title>Draft genome of Fonsecaea erecta CBS 125763.</title>
        <authorList>
            <person name="Weiss V.A."/>
            <person name="Vicente V.A."/>
            <person name="Raittz R.T."/>
            <person name="Moreno L.F."/>
            <person name="De Souza E.M."/>
            <person name="Pedrosa F.O."/>
            <person name="Steffens M.B."/>
            <person name="Faoro H."/>
            <person name="Tadra-Sfeir M.Z."/>
            <person name="Najafzadeh M.J."/>
            <person name="Felipe M.S."/>
            <person name="Teixeira M."/>
            <person name="Sun J."/>
            <person name="Xi L."/>
            <person name="Gomes R."/>
            <person name="De Azevedo C.M."/>
            <person name="Salgado C.G."/>
            <person name="Da Silva M.B."/>
            <person name="Nascimento M.F."/>
            <person name="Queiroz-Telles F."/>
            <person name="Attili D.S."/>
            <person name="Gorbushina A."/>
        </authorList>
    </citation>
    <scope>NUCLEOTIDE SEQUENCE [LARGE SCALE GENOMIC DNA]</scope>
    <source>
        <strain evidence="5 6">CBS 125763</strain>
    </source>
</reference>
<evidence type="ECO:0000256" key="2">
    <source>
        <dbReference type="ARBA" id="ARBA00022857"/>
    </source>
</evidence>